<gene>
    <name evidence="1" type="ORF">F0U60_44550</name>
</gene>
<keyword evidence="2" id="KW-1185">Reference proteome</keyword>
<dbReference type="Gene3D" id="3.40.50.1820">
    <property type="entry name" value="alpha/beta hydrolase"/>
    <property type="match status" value="1"/>
</dbReference>
<dbReference type="InterPro" id="IPR000801">
    <property type="entry name" value="Esterase-like"/>
</dbReference>
<proteinExistence type="predicted"/>
<protein>
    <submittedName>
        <fullName evidence="1">Esterase</fullName>
    </submittedName>
</protein>
<evidence type="ECO:0000313" key="1">
    <source>
        <dbReference type="EMBL" id="WNG50420.1"/>
    </source>
</evidence>
<dbReference type="PANTHER" id="PTHR48098">
    <property type="entry name" value="ENTEROCHELIN ESTERASE-RELATED"/>
    <property type="match status" value="1"/>
</dbReference>
<dbReference type="Pfam" id="PF00756">
    <property type="entry name" value="Esterase"/>
    <property type="match status" value="1"/>
</dbReference>
<dbReference type="SUPFAM" id="SSF53474">
    <property type="entry name" value="alpha/beta-Hydrolases"/>
    <property type="match status" value="1"/>
</dbReference>
<dbReference type="RefSeq" id="WP_395809469.1">
    <property type="nucleotide sequence ID" value="NZ_CP043494.1"/>
</dbReference>
<accession>A0ABY9X4Y6</accession>
<dbReference type="Proteomes" id="UP001611383">
    <property type="component" value="Chromosome"/>
</dbReference>
<organism evidence="1 2">
    <name type="scientific">Archangium minus</name>
    <dbReference type="NCBI Taxonomy" id="83450"/>
    <lineage>
        <taxon>Bacteria</taxon>
        <taxon>Pseudomonadati</taxon>
        <taxon>Myxococcota</taxon>
        <taxon>Myxococcia</taxon>
        <taxon>Myxococcales</taxon>
        <taxon>Cystobacterineae</taxon>
        <taxon>Archangiaceae</taxon>
        <taxon>Archangium</taxon>
    </lineage>
</organism>
<name>A0ABY9X4Y6_9BACT</name>
<dbReference type="EMBL" id="CP043494">
    <property type="protein sequence ID" value="WNG50420.1"/>
    <property type="molecule type" value="Genomic_DNA"/>
</dbReference>
<dbReference type="PANTHER" id="PTHR48098:SF1">
    <property type="entry name" value="DIACYLGLYCEROL ACYLTRANSFERASE_MYCOLYLTRANSFERASE AG85A"/>
    <property type="match status" value="1"/>
</dbReference>
<dbReference type="InterPro" id="IPR050583">
    <property type="entry name" value="Mycobacterial_A85_antigen"/>
</dbReference>
<evidence type="ECO:0000313" key="2">
    <source>
        <dbReference type="Proteomes" id="UP001611383"/>
    </source>
</evidence>
<dbReference type="InterPro" id="IPR029058">
    <property type="entry name" value="AB_hydrolase_fold"/>
</dbReference>
<reference evidence="1 2" key="1">
    <citation type="submission" date="2019-08" db="EMBL/GenBank/DDBJ databases">
        <title>Archangium and Cystobacter genomes.</title>
        <authorList>
            <person name="Chen I.-C.K."/>
            <person name="Wielgoss S."/>
        </authorList>
    </citation>
    <scope>NUCLEOTIDE SEQUENCE [LARGE SCALE GENOMIC DNA]</scope>
    <source>
        <strain evidence="1 2">Cbm 6</strain>
    </source>
</reference>
<sequence>MNPSRIELGELAVDFAREGGVPYAVLLPPGYDSGGPYPLVLFLYGGGGSRQTLVEARSVFEQCWSMGSAPPVVLACATVGEFSYYLDHPDGRYRWERFLSEDFPRHLRATYKVRPDRASTALLGISMGGYGSLKIAFQHPETFGAVAALQPITEPGFRATDAGERNHLYFIGGGPEELVGPKRNPALFEANNPAVRARDNARAILEHGLAIYLEAGDADALNAHDVAEFIHRVLWDLDISHEYHLVRGADHVGPSVVPRLREAFVWLGAALRRAEEGEAPEDAAIRGLRTHLEGARAAASEQDPTTLRRFGVLPPSR</sequence>